<evidence type="ECO:0000256" key="6">
    <source>
        <dbReference type="SAM" id="Phobius"/>
    </source>
</evidence>
<feature type="transmembrane region" description="Helical" evidence="6">
    <location>
        <begin position="289"/>
        <end position="308"/>
    </location>
</feature>
<keyword evidence="4 6" id="KW-1133">Transmembrane helix</keyword>
<dbReference type="GeneID" id="95571521"/>
<dbReference type="PANTHER" id="PTHR42718">
    <property type="entry name" value="MAJOR FACILITATOR SUPERFAMILY MULTIDRUG TRANSPORTER MFSC"/>
    <property type="match status" value="1"/>
</dbReference>
<feature type="transmembrane region" description="Helical" evidence="6">
    <location>
        <begin position="353"/>
        <end position="373"/>
    </location>
</feature>
<evidence type="ECO:0000256" key="5">
    <source>
        <dbReference type="ARBA" id="ARBA00023136"/>
    </source>
</evidence>
<comment type="caution">
    <text evidence="8">The sequence shown here is derived from an EMBL/GenBank/DDBJ whole genome shotgun (WGS) entry which is preliminary data.</text>
</comment>
<dbReference type="Gene3D" id="1.20.1720.10">
    <property type="entry name" value="Multidrug resistance protein D"/>
    <property type="match status" value="1"/>
</dbReference>
<organism evidence="8 9">
    <name type="scientific">Vibrio sinaloensis DSM 21326</name>
    <dbReference type="NCBI Taxonomy" id="945550"/>
    <lineage>
        <taxon>Bacteria</taxon>
        <taxon>Pseudomonadati</taxon>
        <taxon>Pseudomonadota</taxon>
        <taxon>Gammaproteobacteria</taxon>
        <taxon>Vibrionales</taxon>
        <taxon>Vibrionaceae</taxon>
        <taxon>Vibrio</taxon>
        <taxon>Vibrio oreintalis group</taxon>
    </lineage>
</organism>
<feature type="transmembrane region" description="Helical" evidence="6">
    <location>
        <begin position="314"/>
        <end position="332"/>
    </location>
</feature>
<dbReference type="SUPFAM" id="SSF103473">
    <property type="entry name" value="MFS general substrate transporter"/>
    <property type="match status" value="1"/>
</dbReference>
<feature type="transmembrane region" description="Helical" evidence="6">
    <location>
        <begin position="143"/>
        <end position="165"/>
    </location>
</feature>
<dbReference type="AlphaFoldDB" id="E8MDC6"/>
<dbReference type="InterPro" id="IPR020846">
    <property type="entry name" value="MFS_dom"/>
</dbReference>
<keyword evidence="5 6" id="KW-0472">Membrane</keyword>
<proteinExistence type="predicted"/>
<dbReference type="PANTHER" id="PTHR42718:SF9">
    <property type="entry name" value="MAJOR FACILITATOR SUPERFAMILY MULTIDRUG TRANSPORTER MFSC"/>
    <property type="match status" value="1"/>
</dbReference>
<feature type="transmembrane region" description="Helical" evidence="6">
    <location>
        <begin position="114"/>
        <end position="131"/>
    </location>
</feature>
<evidence type="ECO:0000256" key="4">
    <source>
        <dbReference type="ARBA" id="ARBA00022989"/>
    </source>
</evidence>
<evidence type="ECO:0000313" key="8">
    <source>
        <dbReference type="EMBL" id="EGA67912.1"/>
    </source>
</evidence>
<keyword evidence="2" id="KW-0813">Transport</keyword>
<evidence type="ECO:0000256" key="1">
    <source>
        <dbReference type="ARBA" id="ARBA00004141"/>
    </source>
</evidence>
<protein>
    <submittedName>
        <fullName evidence="8">Bcr/CflA family protein drug resistance transporter</fullName>
    </submittedName>
</protein>
<dbReference type="Pfam" id="PF07690">
    <property type="entry name" value="MFS_1"/>
    <property type="match status" value="1"/>
</dbReference>
<feature type="transmembrane region" description="Helical" evidence="6">
    <location>
        <begin position="12"/>
        <end position="32"/>
    </location>
</feature>
<dbReference type="PROSITE" id="PS50850">
    <property type="entry name" value="MFS"/>
    <property type="match status" value="1"/>
</dbReference>
<name>E8MDC6_PHOS4</name>
<feature type="transmembrane region" description="Helical" evidence="6">
    <location>
        <begin position="52"/>
        <end position="71"/>
    </location>
</feature>
<feature type="transmembrane region" description="Helical" evidence="6">
    <location>
        <begin position="83"/>
        <end position="102"/>
    </location>
</feature>
<dbReference type="eggNOG" id="COG0477">
    <property type="taxonomic scope" value="Bacteria"/>
</dbReference>
<dbReference type="EMBL" id="AEVT01000122">
    <property type="protein sequence ID" value="EGA67912.1"/>
    <property type="molecule type" value="Genomic_DNA"/>
</dbReference>
<dbReference type="Proteomes" id="UP000006228">
    <property type="component" value="Unassembled WGS sequence"/>
</dbReference>
<comment type="subcellular location">
    <subcellularLocation>
        <location evidence="1">Membrane</location>
        <topology evidence="1">Multi-pass membrane protein</topology>
    </subcellularLocation>
</comment>
<dbReference type="GO" id="GO:0016020">
    <property type="term" value="C:membrane"/>
    <property type="evidence" value="ECO:0007669"/>
    <property type="project" value="UniProtKB-SubCell"/>
</dbReference>
<accession>E8MDC6</accession>
<dbReference type="RefSeq" id="WP_008081534.1">
    <property type="nucleotide sequence ID" value="NZ_AEVT01000122.1"/>
</dbReference>
<sequence>MNTSAVSPASNSYSVATTLLAGLPLFTLLPLGQDFFLPGVYSIGTYFGNQNVGSLAITVYMICWGIGQVIWGGIVDSIGKKTSAIIGLLLFAAGSYLAAISVPGEDAQFLTGRAIQSLGGAGCFTAIFAIVRSRFEGSQLNRGYSYLYGVMGFVPVASPVVGGLLLQSNQWQFLFEIMTWLGFISVVWVAFSLPNEKRRSSVSIQQNKPSALRAYAVVLKDRVFVTYLTIAVLAQTLFLYYLSYGPAYLIGQLGMDELGFGQQFTIVATAFLLMSFLAPQIIDRFPTRTLLNAALLLMTLASGLMYLLADADAWYAVTVPMIVMTIGLTLVMTSCPGRALESLKEQAGVASGLYSAAQFGMSAAIAGALFTLFDSSDLHVVAIASFGCLVIPWLLFFFSNTLKQHAK</sequence>
<dbReference type="InterPro" id="IPR011701">
    <property type="entry name" value="MFS"/>
</dbReference>
<reference evidence="8 9" key="1">
    <citation type="journal article" date="2012" name="Int. J. Syst. Evol. Microbiol.">
        <title>Vibrio caribbeanicus sp. nov., isolated from the marine sponge Scleritoderma cyanea.</title>
        <authorList>
            <person name="Hoffmann M."/>
            <person name="Monday S.R."/>
            <person name="Allard M.W."/>
            <person name="Strain E.A."/>
            <person name="Whittaker P."/>
            <person name="Naum M."/>
            <person name="McCarthy P.J."/>
            <person name="Lopez J.V."/>
            <person name="Fischer M."/>
            <person name="Brown E.W."/>
        </authorList>
    </citation>
    <scope>NUCLEOTIDE SEQUENCE [LARGE SCALE GENOMIC DNA]</scope>
    <source>
        <strain evidence="9">DSMZ 21326</strain>
    </source>
</reference>
<feature type="transmembrane region" description="Helical" evidence="6">
    <location>
        <begin position="171"/>
        <end position="191"/>
    </location>
</feature>
<feature type="transmembrane region" description="Helical" evidence="6">
    <location>
        <begin position="263"/>
        <end position="282"/>
    </location>
</feature>
<feature type="transmembrane region" description="Helical" evidence="6">
    <location>
        <begin position="223"/>
        <end position="243"/>
    </location>
</feature>
<feature type="domain" description="Major facilitator superfamily (MFS) profile" evidence="7">
    <location>
        <begin position="1"/>
        <end position="403"/>
    </location>
</feature>
<evidence type="ECO:0000256" key="2">
    <source>
        <dbReference type="ARBA" id="ARBA00022448"/>
    </source>
</evidence>
<evidence type="ECO:0000259" key="7">
    <source>
        <dbReference type="PROSITE" id="PS50850"/>
    </source>
</evidence>
<gene>
    <name evidence="8" type="ORF">VISI1226_08294</name>
</gene>
<dbReference type="OrthoDB" id="5670831at2"/>
<dbReference type="GO" id="GO:0022857">
    <property type="term" value="F:transmembrane transporter activity"/>
    <property type="evidence" value="ECO:0007669"/>
    <property type="project" value="InterPro"/>
</dbReference>
<evidence type="ECO:0000313" key="9">
    <source>
        <dbReference type="Proteomes" id="UP000006228"/>
    </source>
</evidence>
<feature type="transmembrane region" description="Helical" evidence="6">
    <location>
        <begin position="379"/>
        <end position="398"/>
    </location>
</feature>
<evidence type="ECO:0000256" key="3">
    <source>
        <dbReference type="ARBA" id="ARBA00022692"/>
    </source>
</evidence>
<keyword evidence="3 6" id="KW-0812">Transmembrane</keyword>
<dbReference type="InterPro" id="IPR036259">
    <property type="entry name" value="MFS_trans_sf"/>
</dbReference>